<dbReference type="InterPro" id="IPR036734">
    <property type="entry name" value="Neur_chan_lig-bd_sf"/>
</dbReference>
<dbReference type="Gene3D" id="2.70.170.10">
    <property type="entry name" value="Neurotransmitter-gated ion-channel ligand-binding domain"/>
    <property type="match status" value="1"/>
</dbReference>
<evidence type="ECO:0000313" key="1">
    <source>
        <dbReference type="EMBL" id="CAK9067939.1"/>
    </source>
</evidence>
<protein>
    <submittedName>
        <fullName evidence="1">Uncharacterized protein</fullName>
    </submittedName>
</protein>
<keyword evidence="3" id="KW-1185">Reference proteome</keyword>
<dbReference type="EMBL" id="CAXAMN010022306">
    <property type="protein sequence ID" value="CAK9068216.1"/>
    <property type="molecule type" value="Genomic_DNA"/>
</dbReference>
<sequence>MKQSLYSSIAGADSDEEPFVKVVPTVSNVGTQPSVLSPHRRVYIYANVFSVSGIDTIAQQFDCHFYVRAMWVEPELKDVEEGPSEPWEPQLVFMNAVSTVELSDPELKVCNWRAGPNGEKVM</sequence>
<reference evidence="1 3" key="1">
    <citation type="submission" date="2024-02" db="EMBL/GenBank/DDBJ databases">
        <authorList>
            <person name="Chen Y."/>
            <person name="Shah S."/>
            <person name="Dougan E. K."/>
            <person name="Thang M."/>
            <person name="Chan C."/>
        </authorList>
    </citation>
    <scope>NUCLEOTIDE SEQUENCE [LARGE SCALE GENOMIC DNA]</scope>
</reference>
<evidence type="ECO:0000313" key="3">
    <source>
        <dbReference type="Proteomes" id="UP001642484"/>
    </source>
</evidence>
<accession>A0ABP0NYP6</accession>
<proteinExistence type="predicted"/>
<dbReference type="EMBL" id="CAXAMN010022273">
    <property type="protein sequence ID" value="CAK9067939.1"/>
    <property type="molecule type" value="Genomic_DNA"/>
</dbReference>
<organism evidence="1 3">
    <name type="scientific">Durusdinium trenchii</name>
    <dbReference type="NCBI Taxonomy" id="1381693"/>
    <lineage>
        <taxon>Eukaryota</taxon>
        <taxon>Sar</taxon>
        <taxon>Alveolata</taxon>
        <taxon>Dinophyceae</taxon>
        <taxon>Suessiales</taxon>
        <taxon>Symbiodiniaceae</taxon>
        <taxon>Durusdinium</taxon>
    </lineage>
</organism>
<gene>
    <name evidence="1" type="ORF">CCMP2556_LOCUS33363</name>
    <name evidence="2" type="ORF">CCMP2556_LOCUS33501</name>
</gene>
<dbReference type="Proteomes" id="UP001642484">
    <property type="component" value="Unassembled WGS sequence"/>
</dbReference>
<comment type="caution">
    <text evidence="1">The sequence shown here is derived from an EMBL/GenBank/DDBJ whole genome shotgun (WGS) entry which is preliminary data.</text>
</comment>
<evidence type="ECO:0000313" key="2">
    <source>
        <dbReference type="EMBL" id="CAK9068216.1"/>
    </source>
</evidence>
<name>A0ABP0NYP6_9DINO</name>